<dbReference type="InterPro" id="IPR035940">
    <property type="entry name" value="CAP_sf"/>
</dbReference>
<dbReference type="PANTHER" id="PTHR10334">
    <property type="entry name" value="CYSTEINE-RICH SECRETORY PROTEIN-RELATED"/>
    <property type="match status" value="1"/>
</dbReference>
<feature type="region of interest" description="Disordered" evidence="1">
    <location>
        <begin position="221"/>
        <end position="291"/>
    </location>
</feature>
<sequence length="346" mass="37238">MAYLGRSIYGPYFGPRYFGGYGPYGPCDYDLLATEGKPPIPKVPLSTDKEEPVKKSAIVLKAASSIAQTAAVFNQDQINEITAYINNYRTLHQAPPLTWDPTIAIFSQNWANYLLNNNLFQHSGTSLYGENLAYFQGYGTDFMGLVKLAVDMWYNEIKLYDFTKPGFSEATGHFTALVWKSSTTFAMGFAINTTTNAVDVTMNTSPPGNVIGQFDTNVLAPTSSTPAPVPVTTPTPTVVPSMPQNIPTSTVPPPTEPSTPSPSTTPASSTTPSSSTPSTPSTPVQIPPTPILHQHYHHKHPHYAHFHHYMNNALAEASHAAAQAAHAAAHAAHAAAVHASATQPME</sequence>
<feature type="compositionally biased region" description="Pro residues" evidence="1">
    <location>
        <begin position="250"/>
        <end position="260"/>
    </location>
</feature>
<reference evidence="3" key="1">
    <citation type="journal article" date="2020" name="Nature">
        <title>Giant virus diversity and host interactions through global metagenomics.</title>
        <authorList>
            <person name="Schulz F."/>
            <person name="Roux S."/>
            <person name="Paez-Espino D."/>
            <person name="Jungbluth S."/>
            <person name="Walsh D.A."/>
            <person name="Denef V.J."/>
            <person name="McMahon K.D."/>
            <person name="Konstantinidis K.T."/>
            <person name="Eloe-Fadrosh E.A."/>
            <person name="Kyrpides N.C."/>
            <person name="Woyke T."/>
        </authorList>
    </citation>
    <scope>NUCLEOTIDE SEQUENCE</scope>
    <source>
        <strain evidence="3">GVMAG-S-3300013094-100</strain>
    </source>
</reference>
<evidence type="ECO:0000256" key="1">
    <source>
        <dbReference type="SAM" id="MobiDB-lite"/>
    </source>
</evidence>
<dbReference type="Gene3D" id="3.40.33.10">
    <property type="entry name" value="CAP"/>
    <property type="match status" value="1"/>
</dbReference>
<organism evidence="3">
    <name type="scientific">viral metagenome</name>
    <dbReference type="NCBI Taxonomy" id="1070528"/>
    <lineage>
        <taxon>unclassified sequences</taxon>
        <taxon>metagenomes</taxon>
        <taxon>organismal metagenomes</taxon>
    </lineage>
</organism>
<proteinExistence type="predicted"/>
<accession>A0A6C0KWJ8</accession>
<feature type="compositionally biased region" description="Low complexity" evidence="1">
    <location>
        <begin position="261"/>
        <end position="284"/>
    </location>
</feature>
<dbReference type="EMBL" id="MN740975">
    <property type="protein sequence ID" value="QHU20864.1"/>
    <property type="molecule type" value="Genomic_DNA"/>
</dbReference>
<dbReference type="Pfam" id="PF00188">
    <property type="entry name" value="CAP"/>
    <property type="match status" value="1"/>
</dbReference>
<dbReference type="AlphaFoldDB" id="A0A6C0KWJ8"/>
<dbReference type="CDD" id="cd05382">
    <property type="entry name" value="CAP_GAPR1-like"/>
    <property type="match status" value="1"/>
</dbReference>
<evidence type="ECO:0000313" key="3">
    <source>
        <dbReference type="EMBL" id="QHU20864.1"/>
    </source>
</evidence>
<dbReference type="SUPFAM" id="SSF55797">
    <property type="entry name" value="PR-1-like"/>
    <property type="match status" value="1"/>
</dbReference>
<dbReference type="GO" id="GO:0005576">
    <property type="term" value="C:extracellular region"/>
    <property type="evidence" value="ECO:0007669"/>
    <property type="project" value="InterPro"/>
</dbReference>
<protein>
    <recommendedName>
        <fullName evidence="2">SCP domain-containing protein</fullName>
    </recommendedName>
</protein>
<evidence type="ECO:0000259" key="2">
    <source>
        <dbReference type="SMART" id="SM00198"/>
    </source>
</evidence>
<feature type="domain" description="SCP" evidence="2">
    <location>
        <begin position="76"/>
        <end position="212"/>
    </location>
</feature>
<dbReference type="InterPro" id="IPR034113">
    <property type="entry name" value="SCP_GAPR1-like"/>
</dbReference>
<dbReference type="SMART" id="SM00198">
    <property type="entry name" value="SCP"/>
    <property type="match status" value="1"/>
</dbReference>
<name>A0A6C0KWJ8_9ZZZZ</name>
<dbReference type="InterPro" id="IPR014044">
    <property type="entry name" value="CAP_dom"/>
</dbReference>
<dbReference type="PROSITE" id="PS01009">
    <property type="entry name" value="CRISP_1"/>
    <property type="match status" value="1"/>
</dbReference>
<dbReference type="PRINTS" id="PR00837">
    <property type="entry name" value="V5TPXLIKE"/>
</dbReference>
<dbReference type="InterPro" id="IPR018244">
    <property type="entry name" value="Allrgn_V5/Tpx1_CS"/>
</dbReference>
<dbReference type="InterPro" id="IPR001283">
    <property type="entry name" value="CRISP-related"/>
</dbReference>